<reference evidence="4 5" key="1">
    <citation type="submission" date="2024-05" db="EMBL/GenBank/DDBJ databases">
        <title>De novo assembly of an allotetraploid wild potato.</title>
        <authorList>
            <person name="Hosaka A.J."/>
        </authorList>
    </citation>
    <scope>NUCLEOTIDE SEQUENCE [LARGE SCALE GENOMIC DNA]</scope>
    <source>
        <tissue evidence="4">Young leaves</tissue>
    </source>
</reference>
<dbReference type="NCBIfam" id="TIGR00756">
    <property type="entry name" value="PPR"/>
    <property type="match status" value="5"/>
</dbReference>
<feature type="repeat" description="PPR" evidence="3">
    <location>
        <begin position="502"/>
        <end position="536"/>
    </location>
</feature>
<organism evidence="4 5">
    <name type="scientific">Solanum stoloniferum</name>
    <dbReference type="NCBI Taxonomy" id="62892"/>
    <lineage>
        <taxon>Eukaryota</taxon>
        <taxon>Viridiplantae</taxon>
        <taxon>Streptophyta</taxon>
        <taxon>Embryophyta</taxon>
        <taxon>Tracheophyta</taxon>
        <taxon>Spermatophyta</taxon>
        <taxon>Magnoliopsida</taxon>
        <taxon>eudicotyledons</taxon>
        <taxon>Gunneridae</taxon>
        <taxon>Pentapetalae</taxon>
        <taxon>asterids</taxon>
        <taxon>lamiids</taxon>
        <taxon>Solanales</taxon>
        <taxon>Solanaceae</taxon>
        <taxon>Solanoideae</taxon>
        <taxon>Solaneae</taxon>
        <taxon>Solanum</taxon>
    </lineage>
</organism>
<name>A0ABD2UCU9_9SOLN</name>
<keyword evidence="5" id="KW-1185">Reference proteome</keyword>
<feature type="repeat" description="PPR" evidence="3">
    <location>
        <begin position="432"/>
        <end position="466"/>
    </location>
</feature>
<dbReference type="SUPFAM" id="SSF81901">
    <property type="entry name" value="HCP-like"/>
    <property type="match status" value="1"/>
</dbReference>
<dbReference type="InterPro" id="IPR011990">
    <property type="entry name" value="TPR-like_helical_dom_sf"/>
</dbReference>
<dbReference type="Gene3D" id="1.25.40.10">
    <property type="entry name" value="Tetratricopeptide repeat domain"/>
    <property type="match status" value="3"/>
</dbReference>
<feature type="repeat" description="PPR" evidence="3">
    <location>
        <begin position="327"/>
        <end position="361"/>
    </location>
</feature>
<evidence type="ECO:0000313" key="4">
    <source>
        <dbReference type="EMBL" id="KAL3366210.1"/>
    </source>
</evidence>
<dbReference type="AlphaFoldDB" id="A0ABD2UCU9"/>
<evidence type="ECO:0000256" key="3">
    <source>
        <dbReference type="PROSITE-ProRule" id="PRU00708"/>
    </source>
</evidence>
<gene>
    <name evidence="4" type="ORF">AABB24_011057</name>
</gene>
<dbReference type="EMBL" id="JBJKTR010000006">
    <property type="protein sequence ID" value="KAL3366210.1"/>
    <property type="molecule type" value="Genomic_DNA"/>
</dbReference>
<protein>
    <recommendedName>
        <fullName evidence="6">Pentatricopeptide repeat-containing protein</fullName>
    </recommendedName>
</protein>
<feature type="repeat" description="PPR" evidence="3">
    <location>
        <begin position="467"/>
        <end position="501"/>
    </location>
</feature>
<feature type="non-terminal residue" evidence="4">
    <location>
        <position position="1"/>
    </location>
</feature>
<feature type="repeat" description="PPR" evidence="3">
    <location>
        <begin position="362"/>
        <end position="396"/>
    </location>
</feature>
<dbReference type="PROSITE" id="PS51375">
    <property type="entry name" value="PPR"/>
    <property type="match status" value="7"/>
</dbReference>
<evidence type="ECO:0000256" key="2">
    <source>
        <dbReference type="ARBA" id="ARBA00022737"/>
    </source>
</evidence>
<feature type="repeat" description="PPR" evidence="3">
    <location>
        <begin position="292"/>
        <end position="326"/>
    </location>
</feature>
<evidence type="ECO:0000313" key="5">
    <source>
        <dbReference type="Proteomes" id="UP001627284"/>
    </source>
</evidence>
<dbReference type="PANTHER" id="PTHR47447:SF28">
    <property type="entry name" value="PENTACOTRIPEPTIDE-REPEAT REGION OF PRORP DOMAIN-CONTAINING PROTEIN"/>
    <property type="match status" value="1"/>
</dbReference>
<dbReference type="Proteomes" id="UP001627284">
    <property type="component" value="Unassembled WGS sequence"/>
</dbReference>
<comment type="similarity">
    <text evidence="1">Belongs to the PPR family. P subfamily.</text>
</comment>
<dbReference type="Pfam" id="PF01535">
    <property type="entry name" value="PPR"/>
    <property type="match status" value="3"/>
</dbReference>
<keyword evidence="2" id="KW-0677">Repeat</keyword>
<feature type="repeat" description="PPR" evidence="3">
    <location>
        <begin position="397"/>
        <end position="431"/>
    </location>
</feature>
<dbReference type="PANTHER" id="PTHR47447">
    <property type="entry name" value="OS03G0856100 PROTEIN"/>
    <property type="match status" value="1"/>
</dbReference>
<proteinExistence type="inferred from homology"/>
<evidence type="ECO:0000256" key="1">
    <source>
        <dbReference type="ARBA" id="ARBA00007626"/>
    </source>
</evidence>
<dbReference type="Pfam" id="PF13041">
    <property type="entry name" value="PPR_2"/>
    <property type="match status" value="3"/>
</dbReference>
<sequence length="639" mass="73444">HKLREVPRRVLYLTNHGHKPQKNLNSPLSLCRTNAMRALNSAHIRHSIISLTSLLSHLTTKNPTSKLFSTQSWLKSTRGKPLMKLPKLNHPPKQPIPLFSPPPSTQQPETPNYCPTDFTTLCEILRDPIIPAGPVLENALDRAGVEVNECMFLQLFNHFDSSPKPLFTLYLWAEKKEWFKFSLPVFNAVVNALGKEREFDSAWNLIHDRLNSTERPNLDTFAIMIRRYARAGNLLPAVRTYEFSSNLEIHALGLEDNLFEILLDSLCKEGLIREASDYFYRRKGQDSNWSPSIRVYNILLNGWFRSRKLKKAERLWTEMKKEGIKPSVVTYGTLVEGLCRMRRVEMAIELIDEMKEEGIPPNAVVYNPVIDALGEAGRFKEASGMMERLLVLESGPTLSTYNSLVKGFCKAGDIVGASKILKMMINRGLMPTPTTYNYFFRYFSKFGKIEEGLNLYTKLIESGYVADRLTYHLLVKMLCEQDRLDLTLQIIQEMRTKGFDLDLATSTMLIHLFCKMHQFDEAVEWFHDMIRRGLVPQYLTYQRLCNDLAKQGMNDKAEKLRNTMVSTPYSEKLPNTYIRDGDTSHSKRKSIIAKAEEMSNILQTCRSPRQLIKRRTPPENAVLSANQLIENISERVELV</sequence>
<dbReference type="InterPro" id="IPR002885">
    <property type="entry name" value="PPR_rpt"/>
</dbReference>
<evidence type="ECO:0008006" key="6">
    <source>
        <dbReference type="Google" id="ProtNLM"/>
    </source>
</evidence>
<accession>A0ABD2UCU9</accession>
<comment type="caution">
    <text evidence="4">The sequence shown here is derived from an EMBL/GenBank/DDBJ whole genome shotgun (WGS) entry which is preliminary data.</text>
</comment>